<dbReference type="AlphaFoldDB" id="A0A9P8IGU2"/>
<evidence type="ECO:0000256" key="2">
    <source>
        <dbReference type="ARBA" id="ARBA00050247"/>
    </source>
</evidence>
<dbReference type="PANTHER" id="PTHR19288:SF46">
    <property type="entry name" value="HALOACID DEHALOGENASE-LIKE HYDROLASE DOMAIN-CONTAINING PROTEIN 2"/>
    <property type="match status" value="1"/>
</dbReference>
<keyword evidence="7" id="KW-0479">Metal-binding</keyword>
<proteinExistence type="predicted"/>
<keyword evidence="1 5" id="KW-0378">Hydrolase</keyword>
<evidence type="ECO:0000256" key="1">
    <source>
        <dbReference type="ARBA" id="ARBA00022801"/>
    </source>
</evidence>
<evidence type="ECO:0000313" key="9">
    <source>
        <dbReference type="Proteomes" id="UP000750711"/>
    </source>
</evidence>
<evidence type="ECO:0000256" key="7">
    <source>
        <dbReference type="PIRSR" id="PIRSR000915-3"/>
    </source>
</evidence>
<organism evidence="8 9">
    <name type="scientific">Trichoglossum hirsutum</name>
    <dbReference type="NCBI Taxonomy" id="265104"/>
    <lineage>
        <taxon>Eukaryota</taxon>
        <taxon>Fungi</taxon>
        <taxon>Dikarya</taxon>
        <taxon>Ascomycota</taxon>
        <taxon>Pezizomycotina</taxon>
        <taxon>Geoglossomycetes</taxon>
        <taxon>Geoglossales</taxon>
        <taxon>Geoglossaceae</taxon>
        <taxon>Trichoglossum</taxon>
    </lineage>
</organism>
<dbReference type="SUPFAM" id="SSF56784">
    <property type="entry name" value="HAD-like"/>
    <property type="match status" value="1"/>
</dbReference>
<dbReference type="InterPro" id="IPR023214">
    <property type="entry name" value="HAD_sf"/>
</dbReference>
<dbReference type="NCBIfam" id="TIGR01460">
    <property type="entry name" value="HAD-SF-IIA"/>
    <property type="match status" value="1"/>
</dbReference>
<dbReference type="FunFam" id="3.40.50.1000:FF:000039">
    <property type="entry name" value="Phosphoglycolate phosphatase"/>
    <property type="match status" value="1"/>
</dbReference>
<comment type="catalytic activity">
    <reaction evidence="2 5">
        <text>4-nitrophenyl phosphate + H2O = 4-nitrophenol + phosphate + H(+)</text>
        <dbReference type="Rhea" id="RHEA:21664"/>
        <dbReference type="ChEBI" id="CHEBI:15377"/>
        <dbReference type="ChEBI" id="CHEBI:15378"/>
        <dbReference type="ChEBI" id="CHEBI:43474"/>
        <dbReference type="ChEBI" id="CHEBI:57917"/>
        <dbReference type="ChEBI" id="CHEBI:61146"/>
        <dbReference type="EC" id="3.1.3.41"/>
    </reaction>
</comment>
<dbReference type="Pfam" id="PF13344">
    <property type="entry name" value="Hydrolase_6"/>
    <property type="match status" value="1"/>
</dbReference>
<dbReference type="EC" id="3.1.3.41" evidence="3 5"/>
<feature type="binding site" evidence="6">
    <location>
        <position position="196"/>
    </location>
    <ligand>
        <name>substrate</name>
    </ligand>
</feature>
<dbReference type="Gene3D" id="3.40.50.1000">
    <property type="entry name" value="HAD superfamily/HAD-like"/>
    <property type="match status" value="2"/>
</dbReference>
<evidence type="ECO:0000256" key="4">
    <source>
        <dbReference type="ARBA" id="ARBA00069197"/>
    </source>
</evidence>
<comment type="caution">
    <text evidence="8">The sequence shown here is derived from an EMBL/GenBank/DDBJ whole genome shotgun (WGS) entry which is preliminary data.</text>
</comment>
<dbReference type="EMBL" id="JAGHQM010001479">
    <property type="protein sequence ID" value="KAH0553429.1"/>
    <property type="molecule type" value="Genomic_DNA"/>
</dbReference>
<evidence type="ECO:0000256" key="5">
    <source>
        <dbReference type="PIRNR" id="PIRNR000915"/>
    </source>
</evidence>
<gene>
    <name evidence="8" type="ORF">GP486_006500</name>
</gene>
<dbReference type="PANTHER" id="PTHR19288">
    <property type="entry name" value="4-NITROPHENYLPHOSPHATASE-RELATED"/>
    <property type="match status" value="1"/>
</dbReference>
<dbReference type="InterPro" id="IPR036412">
    <property type="entry name" value="HAD-like_sf"/>
</dbReference>
<dbReference type="InterPro" id="IPR006357">
    <property type="entry name" value="HAD-SF_hydro_IIA"/>
</dbReference>
<dbReference type="GO" id="GO:0004035">
    <property type="term" value="F:alkaline phosphatase activity"/>
    <property type="evidence" value="ECO:0007669"/>
    <property type="project" value="TreeGrafter"/>
</dbReference>
<sequence>MPLEGGREALEMLRNEGKQIIFVTNNSSKSRADYKKKFDNMGITASVDEIFGSAYSAAIYISRILRLPKNEKVFVLGESGIEAELRSEDISFVGGTDPDLRRDMQPSDYARMASGDAIDPAVTVVLAGLDFHINYIKLATAFHYLRRPGVRFLVTNTDATLPHSREVFPGAGAISAPLITMMRSLNLGIEPIPMGKPNQTMMDAIEGKFKFDRSRTCMVGDRLSTDIKFGIDGGLGGTLGVLTGIMREEDLLRVGNEKDRRPTAYVGRLGDLLACA</sequence>
<protein>
    <recommendedName>
        <fullName evidence="4 5">4-nitrophenylphosphatase</fullName>
        <shortName evidence="5">PNPPase</shortName>
        <ecNumber evidence="3 5">3.1.3.41</ecNumber>
    </recommendedName>
</protein>
<reference evidence="8" key="1">
    <citation type="submission" date="2021-03" db="EMBL/GenBank/DDBJ databases">
        <title>Comparative genomics and phylogenomic investigation of the class Geoglossomycetes provide insights into ecological specialization and systematics.</title>
        <authorList>
            <person name="Melie T."/>
            <person name="Pirro S."/>
            <person name="Miller A.N."/>
            <person name="Quandt A."/>
        </authorList>
    </citation>
    <scope>NUCLEOTIDE SEQUENCE</scope>
    <source>
        <strain evidence="8">CAQ_001_2017</strain>
    </source>
</reference>
<keyword evidence="9" id="KW-1185">Reference proteome</keyword>
<dbReference type="GO" id="GO:0046872">
    <property type="term" value="F:metal ion binding"/>
    <property type="evidence" value="ECO:0007669"/>
    <property type="project" value="UniProtKB-KW"/>
</dbReference>
<feature type="binding site" evidence="7">
    <location>
        <position position="221"/>
    </location>
    <ligand>
        <name>Mg(2+)</name>
        <dbReference type="ChEBI" id="CHEBI:18420"/>
    </ligand>
</feature>
<evidence type="ECO:0000256" key="6">
    <source>
        <dbReference type="PIRSR" id="PIRSR000915-2"/>
    </source>
</evidence>
<name>A0A9P8IGU2_9PEZI</name>
<keyword evidence="7" id="KW-0460">Magnesium</keyword>
<evidence type="ECO:0000313" key="8">
    <source>
        <dbReference type="EMBL" id="KAH0553429.1"/>
    </source>
</evidence>
<accession>A0A9P8IGU2</accession>
<dbReference type="Proteomes" id="UP000750711">
    <property type="component" value="Unassembled WGS sequence"/>
</dbReference>
<dbReference type="GO" id="GO:0005737">
    <property type="term" value="C:cytoplasm"/>
    <property type="evidence" value="ECO:0007669"/>
    <property type="project" value="TreeGrafter"/>
</dbReference>
<dbReference type="GO" id="GO:0008967">
    <property type="term" value="F:phosphoglycolate phosphatase activity"/>
    <property type="evidence" value="ECO:0007669"/>
    <property type="project" value="TreeGrafter"/>
</dbReference>
<dbReference type="Pfam" id="PF13242">
    <property type="entry name" value="Hydrolase_like"/>
    <property type="match status" value="1"/>
</dbReference>
<dbReference type="PIRSF" id="PIRSF000915">
    <property type="entry name" value="PGP-type_phosphatase"/>
    <property type="match status" value="1"/>
</dbReference>
<comment type="cofactor">
    <cofactor evidence="7">
        <name>Mg(2+)</name>
        <dbReference type="ChEBI" id="CHEBI:18420"/>
    </cofactor>
    <text evidence="7">Divalent metal ions. Mg(2+) is the most effective.</text>
</comment>
<evidence type="ECO:0000256" key="3">
    <source>
        <dbReference type="ARBA" id="ARBA00066659"/>
    </source>
</evidence>